<keyword evidence="3" id="KW-0812">Transmembrane</keyword>
<dbReference type="FunFam" id="3.40.50.300:FF:000604">
    <property type="entry name" value="ABC transporter B family member 28"/>
    <property type="match status" value="1"/>
</dbReference>
<dbReference type="PANTHER" id="PTHR43394">
    <property type="entry name" value="ATP-DEPENDENT PERMEASE MDL1, MITOCHONDRIAL"/>
    <property type="match status" value="1"/>
</dbReference>
<dbReference type="GO" id="GO:0090374">
    <property type="term" value="P:oligopeptide export from mitochondrion"/>
    <property type="evidence" value="ECO:0007669"/>
    <property type="project" value="TreeGrafter"/>
</dbReference>
<dbReference type="AlphaFoldDB" id="A0A645FIB5"/>
<proteinExistence type="predicted"/>
<evidence type="ECO:0000256" key="3">
    <source>
        <dbReference type="ARBA" id="ARBA00022692"/>
    </source>
</evidence>
<keyword evidence="7" id="KW-0472">Membrane</keyword>
<accession>A0A645FIB5</accession>
<dbReference type="InterPro" id="IPR039421">
    <property type="entry name" value="Type_1_exporter"/>
</dbReference>
<organism evidence="9">
    <name type="scientific">bioreactor metagenome</name>
    <dbReference type="NCBI Taxonomy" id="1076179"/>
    <lineage>
        <taxon>unclassified sequences</taxon>
        <taxon>metagenomes</taxon>
        <taxon>ecological metagenomes</taxon>
    </lineage>
</organism>
<protein>
    <submittedName>
        <fullName evidence="9">Lipid A export ATP-binding/permease protein MsbA</fullName>
        <ecNumber evidence="9">3.6.3.-</ecNumber>
    </submittedName>
</protein>
<keyword evidence="2" id="KW-0813">Transport</keyword>
<dbReference type="InterPro" id="IPR003439">
    <property type="entry name" value="ABC_transporter-like_ATP-bd"/>
</dbReference>
<feature type="domain" description="ABC transporter" evidence="8">
    <location>
        <begin position="1"/>
        <end position="206"/>
    </location>
</feature>
<dbReference type="SMART" id="SM00382">
    <property type="entry name" value="AAA"/>
    <property type="match status" value="1"/>
</dbReference>
<evidence type="ECO:0000256" key="4">
    <source>
        <dbReference type="ARBA" id="ARBA00022741"/>
    </source>
</evidence>
<dbReference type="PROSITE" id="PS00211">
    <property type="entry name" value="ABC_TRANSPORTER_1"/>
    <property type="match status" value="1"/>
</dbReference>
<sequence length="212" mass="23165">MAIVGGSGVGKSSIVALLLRFWDYQSGSIELGGRSLKDYQPACLRELISVVPQAAYLFNATMKENILLAKPNASRQELNQAIQAAALQPLIEALPDKLETVVGENGRSLSGGQRQRIAIARALLKDAPILVLDEPTVGLDPVTEREVMADIKMVMAGRTTILITHRLIGLDGMDEILVLNKGQVAERGTQAELIAQKGLFYKMWKQQKEMLE</sequence>
<evidence type="ECO:0000256" key="2">
    <source>
        <dbReference type="ARBA" id="ARBA00022448"/>
    </source>
</evidence>
<keyword evidence="9" id="KW-0378">Hydrolase</keyword>
<dbReference type="InterPro" id="IPR017871">
    <property type="entry name" value="ABC_transporter-like_CS"/>
</dbReference>
<name>A0A645FIB5_9ZZZZ</name>
<dbReference type="GO" id="GO:0005524">
    <property type="term" value="F:ATP binding"/>
    <property type="evidence" value="ECO:0007669"/>
    <property type="project" value="UniProtKB-KW"/>
</dbReference>
<comment type="caution">
    <text evidence="9">The sequence shown here is derived from an EMBL/GenBank/DDBJ whole genome shotgun (WGS) entry which is preliminary data.</text>
</comment>
<dbReference type="Gene3D" id="3.40.50.300">
    <property type="entry name" value="P-loop containing nucleotide triphosphate hydrolases"/>
    <property type="match status" value="1"/>
</dbReference>
<evidence type="ECO:0000256" key="6">
    <source>
        <dbReference type="ARBA" id="ARBA00022989"/>
    </source>
</evidence>
<dbReference type="GO" id="GO:0005743">
    <property type="term" value="C:mitochondrial inner membrane"/>
    <property type="evidence" value="ECO:0007669"/>
    <property type="project" value="TreeGrafter"/>
</dbReference>
<gene>
    <name evidence="9" type="primary">msbA_33</name>
    <name evidence="9" type="ORF">SDC9_160593</name>
</gene>
<evidence type="ECO:0000256" key="5">
    <source>
        <dbReference type="ARBA" id="ARBA00022840"/>
    </source>
</evidence>
<comment type="subcellular location">
    <subcellularLocation>
        <location evidence="1">Membrane</location>
        <topology evidence="1">Multi-pass membrane protein</topology>
    </subcellularLocation>
</comment>
<keyword evidence="5 9" id="KW-0067">ATP-binding</keyword>
<keyword evidence="6" id="KW-1133">Transmembrane helix</keyword>
<dbReference type="InterPro" id="IPR027417">
    <property type="entry name" value="P-loop_NTPase"/>
</dbReference>
<reference evidence="9" key="1">
    <citation type="submission" date="2019-08" db="EMBL/GenBank/DDBJ databases">
        <authorList>
            <person name="Kucharzyk K."/>
            <person name="Murdoch R.W."/>
            <person name="Higgins S."/>
            <person name="Loffler F."/>
        </authorList>
    </citation>
    <scope>NUCLEOTIDE SEQUENCE</scope>
</reference>
<dbReference type="PANTHER" id="PTHR43394:SF15">
    <property type="entry name" value="ALPHA-FACTOR-TRANSPORTING ATPASE"/>
    <property type="match status" value="1"/>
</dbReference>
<evidence type="ECO:0000256" key="7">
    <source>
        <dbReference type="ARBA" id="ARBA00023136"/>
    </source>
</evidence>
<dbReference type="Pfam" id="PF00005">
    <property type="entry name" value="ABC_tran"/>
    <property type="match status" value="1"/>
</dbReference>
<dbReference type="EMBL" id="VSSQ01059762">
    <property type="protein sequence ID" value="MPN13272.1"/>
    <property type="molecule type" value="Genomic_DNA"/>
</dbReference>
<dbReference type="GO" id="GO:0016887">
    <property type="term" value="F:ATP hydrolysis activity"/>
    <property type="evidence" value="ECO:0007669"/>
    <property type="project" value="InterPro"/>
</dbReference>
<dbReference type="SUPFAM" id="SSF52540">
    <property type="entry name" value="P-loop containing nucleoside triphosphate hydrolases"/>
    <property type="match status" value="1"/>
</dbReference>
<keyword evidence="4" id="KW-0547">Nucleotide-binding</keyword>
<dbReference type="InterPro" id="IPR003593">
    <property type="entry name" value="AAA+_ATPase"/>
</dbReference>
<dbReference type="GO" id="GO:0015421">
    <property type="term" value="F:ABC-type oligopeptide transporter activity"/>
    <property type="evidence" value="ECO:0007669"/>
    <property type="project" value="TreeGrafter"/>
</dbReference>
<dbReference type="EC" id="3.6.3.-" evidence="9"/>
<evidence type="ECO:0000256" key="1">
    <source>
        <dbReference type="ARBA" id="ARBA00004141"/>
    </source>
</evidence>
<dbReference type="PROSITE" id="PS50893">
    <property type="entry name" value="ABC_TRANSPORTER_2"/>
    <property type="match status" value="1"/>
</dbReference>
<evidence type="ECO:0000259" key="8">
    <source>
        <dbReference type="PROSITE" id="PS50893"/>
    </source>
</evidence>
<evidence type="ECO:0000313" key="9">
    <source>
        <dbReference type="EMBL" id="MPN13272.1"/>
    </source>
</evidence>